<keyword evidence="2" id="KW-1185">Reference proteome</keyword>
<evidence type="ECO:0000313" key="1">
    <source>
        <dbReference type="EMBL" id="PRX09484.1"/>
    </source>
</evidence>
<gene>
    <name evidence="1" type="ORF">CLV67_13660</name>
</gene>
<dbReference type="EMBL" id="PVMZ01000036">
    <property type="protein sequence ID" value="PRX09484.1"/>
    <property type="molecule type" value="Genomic_DNA"/>
</dbReference>
<dbReference type="Proteomes" id="UP000239415">
    <property type="component" value="Unassembled WGS sequence"/>
</dbReference>
<accession>A0A2T0JPZ7</accession>
<organism evidence="1 2">
    <name type="scientific">Actinoplanes italicus</name>
    <dbReference type="NCBI Taxonomy" id="113567"/>
    <lineage>
        <taxon>Bacteria</taxon>
        <taxon>Bacillati</taxon>
        <taxon>Actinomycetota</taxon>
        <taxon>Actinomycetes</taxon>
        <taxon>Micromonosporales</taxon>
        <taxon>Micromonosporaceae</taxon>
        <taxon>Actinoplanes</taxon>
    </lineage>
</organism>
<sequence>MRRRGVPVHDGRVDLLFDVAPEPRTGRPPLRIEVAGSRFLLIRQGDEPVLLGRVDDGNYGVDYVRTGRYRSPVPPIRAAHTAGVAADGGEAWWERWAHHFRSELSTSGYVPLHAGRWLLSSRAPRLRTLWRWELYTADADYFYYEGGWPVLPLRTPAGPGDGRVKAYRKQARDGSLAPVLLWWVSGLCGYVVLDGHDRLAAAIAEDREPPWLELTRVDTDEAAGRTRELVERYLEHETVIRRHPGTGRALAVLGQQFGVDLHKAEHAEARTRAWPLPGGTAAWTRLASRHAPDLAAL</sequence>
<dbReference type="AlphaFoldDB" id="A0A2T0JPZ7"/>
<name>A0A2T0JPZ7_9ACTN</name>
<comment type="caution">
    <text evidence="1">The sequence shown here is derived from an EMBL/GenBank/DDBJ whole genome shotgun (WGS) entry which is preliminary data.</text>
</comment>
<reference evidence="1 2" key="1">
    <citation type="submission" date="2018-03" db="EMBL/GenBank/DDBJ databases">
        <title>Genomic Encyclopedia of Archaeal and Bacterial Type Strains, Phase II (KMG-II): from individual species to whole genera.</title>
        <authorList>
            <person name="Goeker M."/>
        </authorList>
    </citation>
    <scope>NUCLEOTIDE SEQUENCE [LARGE SCALE GENOMIC DNA]</scope>
    <source>
        <strain evidence="1 2">DSM 43146</strain>
    </source>
</reference>
<protein>
    <submittedName>
        <fullName evidence="1">Uncharacterized protein</fullName>
    </submittedName>
</protein>
<evidence type="ECO:0000313" key="2">
    <source>
        <dbReference type="Proteomes" id="UP000239415"/>
    </source>
</evidence>
<proteinExistence type="predicted"/>